<dbReference type="RefSeq" id="WP_013666682.1">
    <property type="nucleotide sequence ID" value="NZ_JBHLWO010000002.1"/>
</dbReference>
<reference evidence="2 3" key="1">
    <citation type="submission" date="2024-09" db="EMBL/GenBank/DDBJ databases">
        <authorList>
            <person name="Sun Q."/>
            <person name="Mori K."/>
        </authorList>
    </citation>
    <scope>NUCLEOTIDE SEQUENCE [LARGE SCALE GENOMIC DNA]</scope>
    <source>
        <strain evidence="2 3">CCM 7765</strain>
    </source>
</reference>
<organism evidence="2 3">
    <name type="scientific">Olivibacter oleidegradans</name>
    <dbReference type="NCBI Taxonomy" id="760123"/>
    <lineage>
        <taxon>Bacteria</taxon>
        <taxon>Pseudomonadati</taxon>
        <taxon>Bacteroidota</taxon>
        <taxon>Sphingobacteriia</taxon>
        <taxon>Sphingobacteriales</taxon>
        <taxon>Sphingobacteriaceae</taxon>
        <taxon>Olivibacter</taxon>
    </lineage>
</organism>
<name>A0ABV6HKK2_9SPHI</name>
<comment type="caution">
    <text evidence="2">The sequence shown here is derived from an EMBL/GenBank/DDBJ whole genome shotgun (WGS) entry which is preliminary data.</text>
</comment>
<evidence type="ECO:0000313" key="3">
    <source>
        <dbReference type="Proteomes" id="UP001589774"/>
    </source>
</evidence>
<dbReference type="InterPro" id="IPR048551">
    <property type="entry name" value="DACNV"/>
</dbReference>
<feature type="domain" description="Probable sensor" evidence="1">
    <location>
        <begin position="34"/>
        <end position="122"/>
    </location>
</feature>
<dbReference type="Proteomes" id="UP001589774">
    <property type="component" value="Unassembled WGS sequence"/>
</dbReference>
<keyword evidence="3" id="KW-1185">Reference proteome</keyword>
<protein>
    <submittedName>
        <fullName evidence="2">Sensor domain DACNV-containing protein</fullName>
    </submittedName>
</protein>
<proteinExistence type="predicted"/>
<dbReference type="EMBL" id="JBHLWO010000002">
    <property type="protein sequence ID" value="MFC0319241.1"/>
    <property type="molecule type" value="Genomic_DNA"/>
</dbReference>
<dbReference type="Pfam" id="PF21751">
    <property type="entry name" value="DACNV"/>
    <property type="match status" value="1"/>
</dbReference>
<sequence length="378" mass="41839">MISETTYLAAKMISATLEKYFAEQAEYQMGASEKRYLPKANIIEAVIDAAFWASLRREEGYSPKISIALMASDNVVQPLRFANPVRFTPHNLVKLSPAVIQPSIHLGVWHEEDNLFIWGTTHDISEWCLVLEVIEPGLLVVKHKRHEGYGKFVNIAVLKGDQIKMVDERNLTLNGYPDLLASLLGMPLPDAIDDSVNILVELAVAMRRHNRGGLLLVVPTHQDEWKESIVHPIGYSIDPVYCALGELISKQAEDESGGVWREDILRTIDVIGGFTAIDGATIITKNYELLAFGAKVARAARNAPVPKVLITEPVAGQEAEIVDPVKIGGTRHLAAAQFVHDQKEAMALVASQDGLFTVFVWSETLQMVHAHRIDTLLL</sequence>
<gene>
    <name evidence="2" type="ORF">ACFFI0_13030</name>
</gene>
<evidence type="ECO:0000259" key="1">
    <source>
        <dbReference type="Pfam" id="PF21751"/>
    </source>
</evidence>
<accession>A0ABV6HKK2</accession>
<evidence type="ECO:0000313" key="2">
    <source>
        <dbReference type="EMBL" id="MFC0319241.1"/>
    </source>
</evidence>